<evidence type="ECO:0000313" key="2">
    <source>
        <dbReference type="Proteomes" id="UP000654075"/>
    </source>
</evidence>
<dbReference type="Proteomes" id="UP000654075">
    <property type="component" value="Unassembled WGS sequence"/>
</dbReference>
<comment type="caution">
    <text evidence="1">The sequence shown here is derived from an EMBL/GenBank/DDBJ whole genome shotgun (WGS) entry which is preliminary data.</text>
</comment>
<reference evidence="1" key="1">
    <citation type="submission" date="2021-02" db="EMBL/GenBank/DDBJ databases">
        <authorList>
            <person name="Dougan E. K."/>
            <person name="Rhodes N."/>
            <person name="Thang M."/>
            <person name="Chan C."/>
        </authorList>
    </citation>
    <scope>NUCLEOTIDE SEQUENCE</scope>
</reference>
<gene>
    <name evidence="1" type="ORF">PGLA1383_LOCUS14392</name>
</gene>
<dbReference type="OrthoDB" id="445037at2759"/>
<name>A0A813E6V8_POLGL</name>
<sequence>DVVAAADAAAKKVVFANVGDIYITIEGGPGVAEESRIAQRRGALIIPMIRTGGASSGMFNFPVAALTKPSWASESVWNLLSDTKASPEASAIAVRMLIAQAFPH</sequence>
<dbReference type="AlphaFoldDB" id="A0A813E6V8"/>
<protein>
    <submittedName>
        <fullName evidence="1">Uncharacterized protein</fullName>
    </submittedName>
</protein>
<evidence type="ECO:0000313" key="1">
    <source>
        <dbReference type="EMBL" id="CAE8595909.1"/>
    </source>
</evidence>
<accession>A0A813E6V8</accession>
<organism evidence="1 2">
    <name type="scientific">Polarella glacialis</name>
    <name type="common">Dinoflagellate</name>
    <dbReference type="NCBI Taxonomy" id="89957"/>
    <lineage>
        <taxon>Eukaryota</taxon>
        <taxon>Sar</taxon>
        <taxon>Alveolata</taxon>
        <taxon>Dinophyceae</taxon>
        <taxon>Suessiales</taxon>
        <taxon>Suessiaceae</taxon>
        <taxon>Polarella</taxon>
    </lineage>
</organism>
<feature type="non-terminal residue" evidence="1">
    <location>
        <position position="104"/>
    </location>
</feature>
<keyword evidence="2" id="KW-1185">Reference proteome</keyword>
<dbReference type="EMBL" id="CAJNNV010008222">
    <property type="protein sequence ID" value="CAE8595909.1"/>
    <property type="molecule type" value="Genomic_DNA"/>
</dbReference>
<proteinExistence type="predicted"/>